<dbReference type="EMBL" id="GL945490">
    <property type="protein sequence ID" value="EGN94014.1"/>
    <property type="molecule type" value="Genomic_DNA"/>
</dbReference>
<name>F8QCZ9_SERL3</name>
<evidence type="ECO:0000313" key="1">
    <source>
        <dbReference type="EMBL" id="EGN94014.1"/>
    </source>
</evidence>
<organism evidence="2">
    <name type="scientific">Serpula lacrymans var. lacrymans (strain S7.3)</name>
    <name type="common">Dry rot fungus</name>
    <dbReference type="NCBI Taxonomy" id="936435"/>
    <lineage>
        <taxon>Eukaryota</taxon>
        <taxon>Fungi</taxon>
        <taxon>Dikarya</taxon>
        <taxon>Basidiomycota</taxon>
        <taxon>Agaricomycotina</taxon>
        <taxon>Agaricomycetes</taxon>
        <taxon>Agaricomycetidae</taxon>
        <taxon>Boletales</taxon>
        <taxon>Coniophorineae</taxon>
        <taxon>Serpulaceae</taxon>
        <taxon>Serpula</taxon>
    </lineage>
</organism>
<dbReference type="AlphaFoldDB" id="F8QCZ9"/>
<protein>
    <submittedName>
        <fullName evidence="1">Uncharacterized protein</fullName>
    </submittedName>
</protein>
<reference evidence="2" key="1">
    <citation type="journal article" date="2011" name="Science">
        <title>The plant cell wall-decomposing machinery underlies the functional diversity of forest fungi.</title>
        <authorList>
            <person name="Eastwood D.C."/>
            <person name="Floudas D."/>
            <person name="Binder M."/>
            <person name="Majcherczyk A."/>
            <person name="Schneider P."/>
            <person name="Aerts A."/>
            <person name="Asiegbu F.O."/>
            <person name="Baker S.E."/>
            <person name="Barry K."/>
            <person name="Bendiksby M."/>
            <person name="Blumentritt M."/>
            <person name="Coutinho P.M."/>
            <person name="Cullen D."/>
            <person name="de Vries R.P."/>
            <person name="Gathman A."/>
            <person name="Goodell B."/>
            <person name="Henrissat B."/>
            <person name="Ihrmark K."/>
            <person name="Kauserud H."/>
            <person name="Kohler A."/>
            <person name="LaButti K."/>
            <person name="Lapidus A."/>
            <person name="Lavin J.L."/>
            <person name="Lee Y.-H."/>
            <person name="Lindquist E."/>
            <person name="Lilly W."/>
            <person name="Lucas S."/>
            <person name="Morin E."/>
            <person name="Murat C."/>
            <person name="Oguiza J.A."/>
            <person name="Park J."/>
            <person name="Pisabarro A.G."/>
            <person name="Riley R."/>
            <person name="Rosling A."/>
            <person name="Salamov A."/>
            <person name="Schmidt O."/>
            <person name="Schmutz J."/>
            <person name="Skrede I."/>
            <person name="Stenlid J."/>
            <person name="Wiebenga A."/>
            <person name="Xie X."/>
            <person name="Kuees U."/>
            <person name="Hibbett D.S."/>
            <person name="Hoffmeister D."/>
            <person name="Hoegberg N."/>
            <person name="Martin F."/>
            <person name="Grigoriev I.V."/>
            <person name="Watkinson S.C."/>
        </authorList>
    </citation>
    <scope>NUCLEOTIDE SEQUENCE [LARGE SCALE GENOMIC DNA]</scope>
    <source>
        <strain evidence="2">strain S7.3</strain>
    </source>
</reference>
<evidence type="ECO:0000313" key="2">
    <source>
        <dbReference type="Proteomes" id="UP000008063"/>
    </source>
</evidence>
<proteinExistence type="predicted"/>
<dbReference type="HOGENOM" id="CLU_2943217_0_0_1"/>
<sequence length="60" mass="6814">MTSIPDGTFQIFSADLKVGHLDISLIAPSIFPPYFFVIGSHRKDLNEQVSQRSHERSRIL</sequence>
<dbReference type="Proteomes" id="UP000008063">
    <property type="component" value="Unassembled WGS sequence"/>
</dbReference>
<keyword evidence="2" id="KW-1185">Reference proteome</keyword>
<gene>
    <name evidence="1" type="ORF">SERLA73DRAFT_145086</name>
</gene>
<accession>F8QCZ9</accession>
<dbReference type="InParanoid" id="F8QCZ9"/>